<dbReference type="PANTHER" id="PTHR43265">
    <property type="entry name" value="ESTERASE ESTD"/>
    <property type="match status" value="1"/>
</dbReference>
<dbReference type="EMBL" id="QMEY01000004">
    <property type="protein sequence ID" value="RBQ19723.1"/>
    <property type="molecule type" value="Genomic_DNA"/>
</dbReference>
<dbReference type="SUPFAM" id="SSF53474">
    <property type="entry name" value="alpha/beta-Hydrolases"/>
    <property type="match status" value="1"/>
</dbReference>
<evidence type="ECO:0000259" key="3">
    <source>
        <dbReference type="Pfam" id="PF02129"/>
    </source>
</evidence>
<keyword evidence="2" id="KW-0812">Transmembrane</keyword>
<dbReference type="Gene3D" id="3.40.50.1820">
    <property type="entry name" value="alpha/beta hydrolase"/>
    <property type="match status" value="1"/>
</dbReference>
<accession>A0A366M1N8</accession>
<protein>
    <submittedName>
        <fullName evidence="4">Alpha/beta hydrolase</fullName>
    </submittedName>
</protein>
<feature type="region of interest" description="Disordered" evidence="1">
    <location>
        <begin position="1"/>
        <end position="34"/>
    </location>
</feature>
<sequence length="492" mass="51217">MRGRRAATRRPRGERSESPRPRASPSVNRPSNKKGEHFMLSLSKSSALSALFAALATLGLVAAPAATADAVVRTEVTIHSGDVRLRGMIYAPAATGRRAPAVVMVDGAGPRTLDKTAGKAAEFARRGVVALVYDKRTKGYSQTSRSFPALAQDALAGVRLLRARPGVDPARVGLWGFSEGGWVAPLAASRSPEVAFLVTVGAGGHSPERVQVWSNANFLAHAGVTGARIRPLAVNLTRVMVGAGLFGASGHEPAPVLARVHQPVLALWGEHERSVPAADSSKIFAATLRAAGNPSHTIKILPGADHGLMQSPDGFAESDRFVPGYFDLVTSWIHGLGDPPASSADAPPRQDLAAEPVTPLAWWESVPVQLGALVVLLAAFAGYPVAALIRRRRGAAGDVRWPALLAGTGLVTVLGTVLYLGYLLATAAREPGPVVAGRPVVWLVLQVLAVAAAVATVGTALTLRRTGGAGRLALTGGVLLIGWAAYWGLFVP</sequence>
<keyword evidence="4" id="KW-0378">Hydrolase</keyword>
<dbReference type="AlphaFoldDB" id="A0A366M1N8"/>
<dbReference type="InterPro" id="IPR029058">
    <property type="entry name" value="AB_hydrolase_fold"/>
</dbReference>
<evidence type="ECO:0000256" key="1">
    <source>
        <dbReference type="SAM" id="MobiDB-lite"/>
    </source>
</evidence>
<feature type="compositionally biased region" description="Basic and acidic residues" evidence="1">
    <location>
        <begin position="11"/>
        <end position="20"/>
    </location>
</feature>
<dbReference type="Pfam" id="PF02129">
    <property type="entry name" value="Peptidase_S15"/>
    <property type="match status" value="1"/>
</dbReference>
<keyword evidence="2" id="KW-1133">Transmembrane helix</keyword>
<organism evidence="4 5">
    <name type="scientific">Spongiactinospora rosea</name>
    <dbReference type="NCBI Taxonomy" id="2248750"/>
    <lineage>
        <taxon>Bacteria</taxon>
        <taxon>Bacillati</taxon>
        <taxon>Actinomycetota</taxon>
        <taxon>Actinomycetes</taxon>
        <taxon>Streptosporangiales</taxon>
        <taxon>Streptosporangiaceae</taxon>
        <taxon>Spongiactinospora</taxon>
    </lineage>
</organism>
<feature type="transmembrane region" description="Helical" evidence="2">
    <location>
        <begin position="401"/>
        <end position="420"/>
    </location>
</feature>
<keyword evidence="2" id="KW-0472">Membrane</keyword>
<feature type="transmembrane region" description="Helical" evidence="2">
    <location>
        <begin position="472"/>
        <end position="490"/>
    </location>
</feature>
<proteinExistence type="predicted"/>
<dbReference type="PANTHER" id="PTHR43265:SF1">
    <property type="entry name" value="ESTERASE ESTD"/>
    <property type="match status" value="1"/>
</dbReference>
<dbReference type="InterPro" id="IPR053145">
    <property type="entry name" value="AB_hydrolase_Est10"/>
</dbReference>
<name>A0A366M1N8_9ACTN</name>
<evidence type="ECO:0000313" key="4">
    <source>
        <dbReference type="EMBL" id="RBQ19723.1"/>
    </source>
</evidence>
<reference evidence="4 5" key="1">
    <citation type="submission" date="2018-06" db="EMBL/GenBank/DDBJ databases">
        <title>Sphaerisporangium craniellae sp. nov., isolated from a marine sponge in the South China Sea.</title>
        <authorList>
            <person name="Li L."/>
        </authorList>
    </citation>
    <scope>NUCLEOTIDE SEQUENCE [LARGE SCALE GENOMIC DNA]</scope>
    <source>
        <strain evidence="4 5">LHW63015</strain>
    </source>
</reference>
<keyword evidence="5" id="KW-1185">Reference proteome</keyword>
<feature type="transmembrane region" description="Helical" evidence="2">
    <location>
        <begin position="370"/>
        <end position="389"/>
    </location>
</feature>
<evidence type="ECO:0000313" key="5">
    <source>
        <dbReference type="Proteomes" id="UP000253303"/>
    </source>
</evidence>
<feature type="transmembrane region" description="Helical" evidence="2">
    <location>
        <begin position="440"/>
        <end position="463"/>
    </location>
</feature>
<feature type="domain" description="Xaa-Pro dipeptidyl-peptidase-like" evidence="3">
    <location>
        <begin position="83"/>
        <end position="228"/>
    </location>
</feature>
<gene>
    <name evidence="4" type="ORF">DP939_13430</name>
</gene>
<comment type="caution">
    <text evidence="4">The sequence shown here is derived from an EMBL/GenBank/DDBJ whole genome shotgun (WGS) entry which is preliminary data.</text>
</comment>
<feature type="compositionally biased region" description="Basic residues" evidence="1">
    <location>
        <begin position="1"/>
        <end position="10"/>
    </location>
</feature>
<dbReference type="GO" id="GO:0052689">
    <property type="term" value="F:carboxylic ester hydrolase activity"/>
    <property type="evidence" value="ECO:0007669"/>
    <property type="project" value="TreeGrafter"/>
</dbReference>
<dbReference type="InterPro" id="IPR000383">
    <property type="entry name" value="Xaa-Pro-like_dom"/>
</dbReference>
<evidence type="ECO:0000256" key="2">
    <source>
        <dbReference type="SAM" id="Phobius"/>
    </source>
</evidence>
<dbReference type="Proteomes" id="UP000253303">
    <property type="component" value="Unassembled WGS sequence"/>
</dbReference>